<evidence type="ECO:0000259" key="1">
    <source>
        <dbReference type="PROSITE" id="PS50846"/>
    </source>
</evidence>
<organism evidence="2 3">
    <name type="scientific">Streptococcus himalayensis</name>
    <dbReference type="NCBI Taxonomy" id="1888195"/>
    <lineage>
        <taxon>Bacteria</taxon>
        <taxon>Bacillati</taxon>
        <taxon>Bacillota</taxon>
        <taxon>Bacilli</taxon>
        <taxon>Lactobacillales</taxon>
        <taxon>Streptococcaceae</taxon>
        <taxon>Streptococcus</taxon>
    </lineage>
</organism>
<reference evidence="2" key="2">
    <citation type="submission" date="2020-09" db="EMBL/GenBank/DDBJ databases">
        <authorList>
            <person name="Sun Q."/>
            <person name="Zhou Y."/>
        </authorList>
    </citation>
    <scope>NUCLEOTIDE SEQUENCE</scope>
    <source>
        <strain evidence="2">CGMCC 1.15533</strain>
    </source>
</reference>
<name>A0A917A3H9_9STRE</name>
<keyword evidence="3" id="KW-1185">Reference proteome</keyword>
<dbReference type="SUPFAM" id="SSF55008">
    <property type="entry name" value="HMA, heavy metal-associated domain"/>
    <property type="match status" value="1"/>
</dbReference>
<feature type="domain" description="HMA" evidence="1">
    <location>
        <begin position="1"/>
        <end position="66"/>
    </location>
</feature>
<accession>A0A917A3H9</accession>
<dbReference type="InterPro" id="IPR006121">
    <property type="entry name" value="HMA_dom"/>
</dbReference>
<dbReference type="Proteomes" id="UP000660801">
    <property type="component" value="Unassembled WGS sequence"/>
</dbReference>
<dbReference type="Pfam" id="PF00403">
    <property type="entry name" value="HMA"/>
    <property type="match status" value="1"/>
</dbReference>
<dbReference type="AlphaFoldDB" id="A0A917A3H9"/>
<dbReference type="RefSeq" id="WP_068989641.1">
    <property type="nucleotide sequence ID" value="NZ_BMJN01000002.1"/>
</dbReference>
<comment type="caution">
    <text evidence="2">The sequence shown here is derived from an EMBL/GenBank/DDBJ whole genome shotgun (WGS) entry which is preliminary data.</text>
</comment>
<proteinExistence type="predicted"/>
<sequence>MKQTVHLHHLSCDHCVNRVTERFLALDGVIQVTIDLPSQTAVVDTQQVRTKEEYQAALNKTIYQILEVTD</sequence>
<evidence type="ECO:0000313" key="3">
    <source>
        <dbReference type="Proteomes" id="UP000660801"/>
    </source>
</evidence>
<dbReference type="Gene3D" id="3.30.70.100">
    <property type="match status" value="1"/>
</dbReference>
<gene>
    <name evidence="2" type="ORF">GCM10011510_02250</name>
</gene>
<dbReference type="GO" id="GO:0046872">
    <property type="term" value="F:metal ion binding"/>
    <property type="evidence" value="ECO:0007669"/>
    <property type="project" value="InterPro"/>
</dbReference>
<dbReference type="OrthoDB" id="9813965at2"/>
<dbReference type="InterPro" id="IPR036163">
    <property type="entry name" value="HMA_dom_sf"/>
</dbReference>
<dbReference type="CDD" id="cd00371">
    <property type="entry name" value="HMA"/>
    <property type="match status" value="1"/>
</dbReference>
<dbReference type="PROSITE" id="PS50846">
    <property type="entry name" value="HMA_2"/>
    <property type="match status" value="1"/>
</dbReference>
<dbReference type="EMBL" id="BMJN01000002">
    <property type="protein sequence ID" value="GGE24719.1"/>
    <property type="molecule type" value="Genomic_DNA"/>
</dbReference>
<protein>
    <recommendedName>
        <fullName evidence="1">HMA domain-containing protein</fullName>
    </recommendedName>
</protein>
<evidence type="ECO:0000313" key="2">
    <source>
        <dbReference type="EMBL" id="GGE24719.1"/>
    </source>
</evidence>
<reference evidence="2" key="1">
    <citation type="journal article" date="2014" name="Int. J. Syst. Evol. Microbiol.">
        <title>Complete genome sequence of Corynebacterium casei LMG S-19264T (=DSM 44701T), isolated from a smear-ripened cheese.</title>
        <authorList>
            <consortium name="US DOE Joint Genome Institute (JGI-PGF)"/>
            <person name="Walter F."/>
            <person name="Albersmeier A."/>
            <person name="Kalinowski J."/>
            <person name="Ruckert C."/>
        </authorList>
    </citation>
    <scope>NUCLEOTIDE SEQUENCE</scope>
    <source>
        <strain evidence="2">CGMCC 1.15533</strain>
    </source>
</reference>